<dbReference type="AlphaFoldDB" id="A0A5M3MBF5"/>
<name>A0A5M3MBF5_CONPW</name>
<dbReference type="GeneID" id="19210906"/>
<dbReference type="KEGG" id="cput:CONPUDRAFT_85179"/>
<evidence type="ECO:0008006" key="4">
    <source>
        <dbReference type="Google" id="ProtNLM"/>
    </source>
</evidence>
<comment type="similarity">
    <text evidence="1">Belongs to the asaB hydroxylase/desaturase family.</text>
</comment>
<dbReference type="GO" id="GO:0016491">
    <property type="term" value="F:oxidoreductase activity"/>
    <property type="evidence" value="ECO:0007669"/>
    <property type="project" value="InterPro"/>
</dbReference>
<dbReference type="Proteomes" id="UP000053558">
    <property type="component" value="Unassembled WGS sequence"/>
</dbReference>
<comment type="caution">
    <text evidence="2">The sequence shown here is derived from an EMBL/GenBank/DDBJ whole genome shotgun (WGS) entry which is preliminary data.</text>
</comment>
<proteinExistence type="inferred from homology"/>
<evidence type="ECO:0000313" key="2">
    <source>
        <dbReference type="EMBL" id="EIW75965.1"/>
    </source>
</evidence>
<dbReference type="OMA" id="YYEESIA"/>
<dbReference type="NCBIfam" id="NF041278">
    <property type="entry name" value="CmcJ_NvfI_EfuI"/>
    <property type="match status" value="1"/>
</dbReference>
<dbReference type="RefSeq" id="XP_007773958.1">
    <property type="nucleotide sequence ID" value="XM_007775768.1"/>
</dbReference>
<dbReference type="OrthoDB" id="412788at2759"/>
<keyword evidence="3" id="KW-1185">Reference proteome</keyword>
<reference evidence="3" key="1">
    <citation type="journal article" date="2012" name="Science">
        <title>The Paleozoic origin of enzymatic lignin decomposition reconstructed from 31 fungal genomes.</title>
        <authorList>
            <person name="Floudas D."/>
            <person name="Binder M."/>
            <person name="Riley R."/>
            <person name="Barry K."/>
            <person name="Blanchette R.A."/>
            <person name="Henrissat B."/>
            <person name="Martinez A.T."/>
            <person name="Otillar R."/>
            <person name="Spatafora J.W."/>
            <person name="Yadav J.S."/>
            <person name="Aerts A."/>
            <person name="Benoit I."/>
            <person name="Boyd A."/>
            <person name="Carlson A."/>
            <person name="Copeland A."/>
            <person name="Coutinho P.M."/>
            <person name="de Vries R.P."/>
            <person name="Ferreira P."/>
            <person name="Findley K."/>
            <person name="Foster B."/>
            <person name="Gaskell J."/>
            <person name="Glotzer D."/>
            <person name="Gorecki P."/>
            <person name="Heitman J."/>
            <person name="Hesse C."/>
            <person name="Hori C."/>
            <person name="Igarashi K."/>
            <person name="Jurgens J.A."/>
            <person name="Kallen N."/>
            <person name="Kersten P."/>
            <person name="Kohler A."/>
            <person name="Kuees U."/>
            <person name="Kumar T.K.A."/>
            <person name="Kuo A."/>
            <person name="LaButti K."/>
            <person name="Larrondo L.F."/>
            <person name="Lindquist E."/>
            <person name="Ling A."/>
            <person name="Lombard V."/>
            <person name="Lucas S."/>
            <person name="Lundell T."/>
            <person name="Martin R."/>
            <person name="McLaughlin D.J."/>
            <person name="Morgenstern I."/>
            <person name="Morin E."/>
            <person name="Murat C."/>
            <person name="Nagy L.G."/>
            <person name="Nolan M."/>
            <person name="Ohm R.A."/>
            <person name="Patyshakuliyeva A."/>
            <person name="Rokas A."/>
            <person name="Ruiz-Duenas F.J."/>
            <person name="Sabat G."/>
            <person name="Salamov A."/>
            <person name="Samejima M."/>
            <person name="Schmutz J."/>
            <person name="Slot J.C."/>
            <person name="St John F."/>
            <person name="Stenlid J."/>
            <person name="Sun H."/>
            <person name="Sun S."/>
            <person name="Syed K."/>
            <person name="Tsang A."/>
            <person name="Wiebenga A."/>
            <person name="Young D."/>
            <person name="Pisabarro A."/>
            <person name="Eastwood D.C."/>
            <person name="Martin F."/>
            <person name="Cullen D."/>
            <person name="Grigoriev I.V."/>
            <person name="Hibbett D.S."/>
        </authorList>
    </citation>
    <scope>NUCLEOTIDE SEQUENCE [LARGE SCALE GENOMIC DNA]</scope>
    <source>
        <strain evidence="3">RWD-64-598 SS2</strain>
    </source>
</reference>
<gene>
    <name evidence="2" type="ORF">CONPUDRAFT_85179</name>
</gene>
<organism evidence="2 3">
    <name type="scientific">Coniophora puteana (strain RWD-64-598)</name>
    <name type="common">Brown rot fungus</name>
    <dbReference type="NCBI Taxonomy" id="741705"/>
    <lineage>
        <taxon>Eukaryota</taxon>
        <taxon>Fungi</taxon>
        <taxon>Dikarya</taxon>
        <taxon>Basidiomycota</taxon>
        <taxon>Agaricomycotina</taxon>
        <taxon>Agaricomycetes</taxon>
        <taxon>Agaricomycetidae</taxon>
        <taxon>Boletales</taxon>
        <taxon>Coniophorineae</taxon>
        <taxon>Coniophoraceae</taxon>
        <taxon>Coniophora</taxon>
    </lineage>
</organism>
<dbReference type="InterPro" id="IPR044053">
    <property type="entry name" value="AsaB-like"/>
</dbReference>
<protein>
    <recommendedName>
        <fullName evidence="4">Methyltransferase</fullName>
    </recommendedName>
</protein>
<dbReference type="PANTHER" id="PTHR34598">
    <property type="entry name" value="BLL6449 PROTEIN"/>
    <property type="match status" value="1"/>
</dbReference>
<sequence>MSTIATDLNYYGLPEDGSRPYTKANADPVTGKFDRNYTYDSHPVTVHNIREIFDEESAAGKQTSYNLDVSGFQFHKGPTKHCSFKTSEEIEKEYYPECIEYFKKLSGASRVFIFDHTVRRRRPGEADDSPERRQPVSLVHVDQTLKSSIARVHRHLPEEAPELLKRRFQVVNLWRPIDNTAWDWPLGLCDFRSIDQAKDLIPVALVYPDKEGETFGVTYNPDHKWKYVKGMTQDELVLIKCFDSIQDGSVAHLTPHTAFEDKSAPADAPLRSSIEVRGILFFDE</sequence>
<evidence type="ECO:0000256" key="1">
    <source>
        <dbReference type="ARBA" id="ARBA00023604"/>
    </source>
</evidence>
<dbReference type="PANTHER" id="PTHR34598:SF3">
    <property type="entry name" value="OXIDOREDUCTASE AN1597"/>
    <property type="match status" value="1"/>
</dbReference>
<evidence type="ECO:0000313" key="3">
    <source>
        <dbReference type="Proteomes" id="UP000053558"/>
    </source>
</evidence>
<dbReference type="EMBL" id="JH711587">
    <property type="protein sequence ID" value="EIW75965.1"/>
    <property type="molecule type" value="Genomic_DNA"/>
</dbReference>
<accession>A0A5M3MBF5</accession>